<name>A0A2P6SMI4_ROSCH</name>
<feature type="transmembrane region" description="Helical" evidence="8">
    <location>
        <begin position="6"/>
        <end position="27"/>
    </location>
</feature>
<accession>A0A2P6SMI4</accession>
<evidence type="ECO:0000256" key="7">
    <source>
        <dbReference type="ARBA" id="ARBA00023033"/>
    </source>
</evidence>
<keyword evidence="8" id="KW-0812">Transmembrane</keyword>
<dbReference type="Gene3D" id="1.10.630.10">
    <property type="entry name" value="Cytochrome P450"/>
    <property type="match status" value="1"/>
</dbReference>
<evidence type="ECO:0000256" key="1">
    <source>
        <dbReference type="ARBA" id="ARBA00001971"/>
    </source>
</evidence>
<evidence type="ECO:0000256" key="6">
    <source>
        <dbReference type="ARBA" id="ARBA00023004"/>
    </source>
</evidence>
<dbReference type="Gramene" id="PRQ59905">
    <property type="protein sequence ID" value="PRQ59905"/>
    <property type="gene ID" value="RchiOBHm_Chr1g0375311"/>
</dbReference>
<comment type="similarity">
    <text evidence="2">Belongs to the cytochrome P450 family.</text>
</comment>
<reference evidence="9 10" key="1">
    <citation type="journal article" date="2018" name="Nat. Genet.">
        <title>The Rosa genome provides new insights in the design of modern roses.</title>
        <authorList>
            <person name="Bendahmane M."/>
        </authorList>
    </citation>
    <scope>NUCLEOTIDE SEQUENCE [LARGE SCALE GENOMIC DNA]</scope>
    <source>
        <strain evidence="10">cv. Old Blush</strain>
    </source>
</reference>
<dbReference type="GO" id="GO:0005506">
    <property type="term" value="F:iron ion binding"/>
    <property type="evidence" value="ECO:0007669"/>
    <property type="project" value="InterPro"/>
</dbReference>
<evidence type="ECO:0000256" key="5">
    <source>
        <dbReference type="ARBA" id="ARBA00023002"/>
    </source>
</evidence>
<dbReference type="AlphaFoldDB" id="A0A2P6SMI4"/>
<keyword evidence="3" id="KW-0349">Heme</keyword>
<evidence type="ECO:0000256" key="2">
    <source>
        <dbReference type="ARBA" id="ARBA00010617"/>
    </source>
</evidence>
<gene>
    <name evidence="9" type="ORF">RchiOBHm_Chr1g0375311</name>
</gene>
<keyword evidence="10" id="KW-1185">Reference proteome</keyword>
<keyword evidence="6" id="KW-0408">Iron</keyword>
<dbReference type="InterPro" id="IPR036396">
    <property type="entry name" value="Cyt_P450_sf"/>
</dbReference>
<evidence type="ECO:0000256" key="8">
    <source>
        <dbReference type="SAM" id="Phobius"/>
    </source>
</evidence>
<dbReference type="EC" id="1.14.14.145" evidence="9"/>
<dbReference type="SUPFAM" id="SSF48264">
    <property type="entry name" value="Cytochrome P450"/>
    <property type="match status" value="1"/>
</dbReference>
<keyword evidence="7" id="KW-0503">Monooxygenase</keyword>
<evidence type="ECO:0000256" key="3">
    <source>
        <dbReference type="ARBA" id="ARBA00022617"/>
    </source>
</evidence>
<comment type="caution">
    <text evidence="9">The sequence shown here is derived from an EMBL/GenBank/DDBJ whole genome shotgun (WGS) entry which is preliminary data.</text>
</comment>
<keyword evidence="8" id="KW-1133">Transmembrane helix</keyword>
<dbReference type="Pfam" id="PF00067">
    <property type="entry name" value="p450"/>
    <property type="match status" value="1"/>
</dbReference>
<keyword evidence="8" id="KW-0472">Membrane</keyword>
<keyword evidence="5 9" id="KW-0560">Oxidoreductase</keyword>
<dbReference type="EMBL" id="PDCK01000039">
    <property type="protein sequence ID" value="PRQ59905.1"/>
    <property type="molecule type" value="Genomic_DNA"/>
</dbReference>
<evidence type="ECO:0000313" key="10">
    <source>
        <dbReference type="Proteomes" id="UP000238479"/>
    </source>
</evidence>
<evidence type="ECO:0000313" key="9">
    <source>
        <dbReference type="EMBL" id="PRQ59905.1"/>
    </source>
</evidence>
<dbReference type="GO" id="GO:0020037">
    <property type="term" value="F:heme binding"/>
    <property type="evidence" value="ECO:0007669"/>
    <property type="project" value="InterPro"/>
</dbReference>
<organism evidence="9 10">
    <name type="scientific">Rosa chinensis</name>
    <name type="common">China rose</name>
    <dbReference type="NCBI Taxonomy" id="74649"/>
    <lineage>
        <taxon>Eukaryota</taxon>
        <taxon>Viridiplantae</taxon>
        <taxon>Streptophyta</taxon>
        <taxon>Embryophyta</taxon>
        <taxon>Tracheophyta</taxon>
        <taxon>Spermatophyta</taxon>
        <taxon>Magnoliopsida</taxon>
        <taxon>eudicotyledons</taxon>
        <taxon>Gunneridae</taxon>
        <taxon>Pentapetalae</taxon>
        <taxon>rosids</taxon>
        <taxon>fabids</taxon>
        <taxon>Rosales</taxon>
        <taxon>Rosaceae</taxon>
        <taxon>Rosoideae</taxon>
        <taxon>Rosoideae incertae sedis</taxon>
        <taxon>Rosa</taxon>
    </lineage>
</organism>
<sequence length="138" mass="15913">MDFHPTLPVAPTAISLAVLILLAVFFLPEKNKRYPPVAGTVLHQLINFNRYSRQPRKKRLPRKLELKQVAANLTEEALNKMHYLHAVLTETLRLYPAVPMIVIRELNAGPRICLGKDYGYIQMRIFSAILLSNYIERF</sequence>
<dbReference type="InterPro" id="IPR001128">
    <property type="entry name" value="Cyt_P450"/>
</dbReference>
<dbReference type="PANTHER" id="PTHR24296">
    <property type="entry name" value="CYTOCHROME P450"/>
    <property type="match status" value="1"/>
</dbReference>
<dbReference type="GO" id="GO:0036204">
    <property type="term" value="F:abieta-7,13-dien-18-ol hydroxylase activity"/>
    <property type="evidence" value="ECO:0007669"/>
    <property type="project" value="UniProtKB-EC"/>
</dbReference>
<dbReference type="STRING" id="74649.A0A2P6SMI4"/>
<proteinExistence type="inferred from homology"/>
<dbReference type="Proteomes" id="UP000238479">
    <property type="component" value="Chromosome 1"/>
</dbReference>
<keyword evidence="4" id="KW-0479">Metal-binding</keyword>
<protein>
    <submittedName>
        <fullName evidence="9">Putative abieta-7,13-dien-18-ol hydroxylase</fullName>
        <ecNumber evidence="9">1.14.14.145</ecNumber>
    </submittedName>
</protein>
<evidence type="ECO:0000256" key="4">
    <source>
        <dbReference type="ARBA" id="ARBA00022723"/>
    </source>
</evidence>
<comment type="cofactor">
    <cofactor evidence="1">
        <name>heme</name>
        <dbReference type="ChEBI" id="CHEBI:30413"/>
    </cofactor>
</comment>